<dbReference type="eggNOG" id="KOG1075">
    <property type="taxonomic scope" value="Eukaryota"/>
</dbReference>
<evidence type="ECO:0000313" key="2">
    <source>
        <dbReference type="EMBL" id="BAS88086.1"/>
    </source>
</evidence>
<feature type="domain" description="Endonuclease/exonuclease/phosphatase" evidence="1">
    <location>
        <begin position="44"/>
        <end position="165"/>
    </location>
</feature>
<reference evidence="3" key="1">
    <citation type="journal article" date="2005" name="Nature">
        <title>The map-based sequence of the rice genome.</title>
        <authorList>
            <consortium name="International rice genome sequencing project (IRGSP)"/>
            <person name="Matsumoto T."/>
            <person name="Wu J."/>
            <person name="Kanamori H."/>
            <person name="Katayose Y."/>
            <person name="Fujisawa M."/>
            <person name="Namiki N."/>
            <person name="Mizuno H."/>
            <person name="Yamamoto K."/>
            <person name="Antonio B.A."/>
            <person name="Baba T."/>
            <person name="Sakata K."/>
            <person name="Nagamura Y."/>
            <person name="Aoki H."/>
            <person name="Arikawa K."/>
            <person name="Arita K."/>
            <person name="Bito T."/>
            <person name="Chiden Y."/>
            <person name="Fujitsuka N."/>
            <person name="Fukunaka R."/>
            <person name="Hamada M."/>
            <person name="Harada C."/>
            <person name="Hayashi A."/>
            <person name="Hijishita S."/>
            <person name="Honda M."/>
            <person name="Hosokawa S."/>
            <person name="Ichikawa Y."/>
            <person name="Idonuma A."/>
            <person name="Iijima M."/>
            <person name="Ikeda M."/>
            <person name="Ikeno M."/>
            <person name="Ito K."/>
            <person name="Ito S."/>
            <person name="Ito T."/>
            <person name="Ito Y."/>
            <person name="Ito Y."/>
            <person name="Iwabuchi A."/>
            <person name="Kamiya K."/>
            <person name="Karasawa W."/>
            <person name="Kurita K."/>
            <person name="Katagiri S."/>
            <person name="Kikuta A."/>
            <person name="Kobayashi H."/>
            <person name="Kobayashi N."/>
            <person name="Machita K."/>
            <person name="Maehara T."/>
            <person name="Masukawa M."/>
            <person name="Mizubayashi T."/>
            <person name="Mukai Y."/>
            <person name="Nagasaki H."/>
            <person name="Nagata Y."/>
            <person name="Naito S."/>
            <person name="Nakashima M."/>
            <person name="Nakama Y."/>
            <person name="Nakamichi Y."/>
            <person name="Nakamura M."/>
            <person name="Meguro A."/>
            <person name="Negishi M."/>
            <person name="Ohta I."/>
            <person name="Ohta T."/>
            <person name="Okamoto M."/>
            <person name="Ono N."/>
            <person name="Saji S."/>
            <person name="Sakaguchi M."/>
            <person name="Sakai K."/>
            <person name="Shibata M."/>
            <person name="Shimokawa T."/>
            <person name="Song J."/>
            <person name="Takazaki Y."/>
            <person name="Terasawa K."/>
            <person name="Tsugane M."/>
            <person name="Tsuji K."/>
            <person name="Ueda S."/>
            <person name="Waki K."/>
            <person name="Yamagata H."/>
            <person name="Yamamoto M."/>
            <person name="Yamamoto S."/>
            <person name="Yamane H."/>
            <person name="Yoshiki S."/>
            <person name="Yoshihara R."/>
            <person name="Yukawa K."/>
            <person name="Zhong H."/>
            <person name="Yano M."/>
            <person name="Yuan Q."/>
            <person name="Ouyang S."/>
            <person name="Liu J."/>
            <person name="Jones K.M."/>
            <person name="Gansberger K."/>
            <person name="Moffat K."/>
            <person name="Hill J."/>
            <person name="Bera J."/>
            <person name="Fadrosh D."/>
            <person name="Jin S."/>
            <person name="Johri S."/>
            <person name="Kim M."/>
            <person name="Overton L."/>
            <person name="Reardon M."/>
            <person name="Tsitrin T."/>
            <person name="Vuong H."/>
            <person name="Weaver B."/>
            <person name="Ciecko A."/>
            <person name="Tallon L."/>
            <person name="Jackson J."/>
            <person name="Pai G."/>
            <person name="Aken S.V."/>
            <person name="Utterback T."/>
            <person name="Reidmuller S."/>
            <person name="Feldblyum T."/>
            <person name="Hsiao J."/>
            <person name="Zismann V."/>
            <person name="Iobst S."/>
            <person name="de Vazeille A.R."/>
            <person name="Buell C.R."/>
            <person name="Ying K."/>
            <person name="Li Y."/>
            <person name="Lu T."/>
            <person name="Huang Y."/>
            <person name="Zhao Q."/>
            <person name="Feng Q."/>
            <person name="Zhang L."/>
            <person name="Zhu J."/>
            <person name="Weng Q."/>
            <person name="Mu J."/>
            <person name="Lu Y."/>
            <person name="Fan D."/>
            <person name="Liu Y."/>
            <person name="Guan J."/>
            <person name="Zhang Y."/>
            <person name="Yu S."/>
            <person name="Liu X."/>
            <person name="Zhang Y."/>
            <person name="Hong G."/>
            <person name="Han B."/>
            <person name="Choisne N."/>
            <person name="Demange N."/>
            <person name="Orjeda G."/>
            <person name="Samain S."/>
            <person name="Cattolico L."/>
            <person name="Pelletier E."/>
            <person name="Couloux A."/>
            <person name="Segurens B."/>
            <person name="Wincker P."/>
            <person name="D'Hont A."/>
            <person name="Scarpelli C."/>
            <person name="Weissenbach J."/>
            <person name="Salanoubat M."/>
            <person name="Quetier F."/>
            <person name="Yu Y."/>
            <person name="Kim H.R."/>
            <person name="Rambo T."/>
            <person name="Currie J."/>
            <person name="Collura K."/>
            <person name="Luo M."/>
            <person name="Yang T."/>
            <person name="Ammiraju J.S.S."/>
            <person name="Engler F."/>
            <person name="Soderlund C."/>
            <person name="Wing R.A."/>
            <person name="Palmer L.E."/>
            <person name="de la Bastide M."/>
            <person name="Spiegel L."/>
            <person name="Nascimento L."/>
            <person name="Zutavern T."/>
            <person name="O'Shaughnessy A."/>
            <person name="Dike S."/>
            <person name="Dedhia N."/>
            <person name="Preston R."/>
            <person name="Balija V."/>
            <person name="McCombie W.R."/>
            <person name="Chow T."/>
            <person name="Chen H."/>
            <person name="Chung M."/>
            <person name="Chen C."/>
            <person name="Shaw J."/>
            <person name="Wu H."/>
            <person name="Hsiao K."/>
            <person name="Chao Y."/>
            <person name="Chu M."/>
            <person name="Cheng C."/>
            <person name="Hour A."/>
            <person name="Lee P."/>
            <person name="Lin S."/>
            <person name="Lin Y."/>
            <person name="Liou J."/>
            <person name="Liu S."/>
            <person name="Hsing Y."/>
            <person name="Raghuvanshi S."/>
            <person name="Mohanty A."/>
            <person name="Bharti A.K."/>
            <person name="Gaur A."/>
            <person name="Gupta V."/>
            <person name="Kumar D."/>
            <person name="Ravi V."/>
            <person name="Vij S."/>
            <person name="Kapur A."/>
            <person name="Khurana P."/>
            <person name="Khurana P."/>
            <person name="Khurana J.P."/>
            <person name="Tyagi A.K."/>
            <person name="Gaikwad K."/>
            <person name="Singh A."/>
            <person name="Dalal V."/>
            <person name="Srivastava S."/>
            <person name="Dixit A."/>
            <person name="Pal A.K."/>
            <person name="Ghazi I.A."/>
            <person name="Yadav M."/>
            <person name="Pandit A."/>
            <person name="Bhargava A."/>
            <person name="Sureshbabu K."/>
            <person name="Batra K."/>
            <person name="Sharma T.R."/>
            <person name="Mohapatra T."/>
            <person name="Singh N.K."/>
            <person name="Messing J."/>
            <person name="Nelson A.B."/>
            <person name="Fuks G."/>
            <person name="Kavchok S."/>
            <person name="Keizer G."/>
            <person name="Linton E."/>
            <person name="Llaca V."/>
            <person name="Song R."/>
            <person name="Tanyolac B."/>
            <person name="Young S."/>
            <person name="Ho-Il K."/>
            <person name="Hahn J.H."/>
            <person name="Sangsakoo G."/>
            <person name="Vanavichit A."/>
            <person name="de Mattos Luiz.A.T."/>
            <person name="Zimmer P.D."/>
            <person name="Malone G."/>
            <person name="Dellagostin O."/>
            <person name="de Oliveira A.C."/>
            <person name="Bevan M."/>
            <person name="Bancroft I."/>
            <person name="Minx P."/>
            <person name="Cordum H."/>
            <person name="Wilson R."/>
            <person name="Cheng Z."/>
            <person name="Jin W."/>
            <person name="Jiang J."/>
            <person name="Leong S.A."/>
            <person name="Iwama H."/>
            <person name="Gojobori T."/>
            <person name="Itoh T."/>
            <person name="Niimura Y."/>
            <person name="Fujii Y."/>
            <person name="Habara T."/>
            <person name="Sakai H."/>
            <person name="Sato Y."/>
            <person name="Wilson G."/>
            <person name="Kumar K."/>
            <person name="McCouch S."/>
            <person name="Juretic N."/>
            <person name="Hoen D."/>
            <person name="Wright S."/>
            <person name="Bruskiewich R."/>
            <person name="Bureau T."/>
            <person name="Miyao A."/>
            <person name="Hirochika H."/>
            <person name="Nishikawa T."/>
            <person name="Kadowaki K."/>
            <person name="Sugiura M."/>
            <person name="Burr B."/>
            <person name="Sasaki T."/>
        </authorList>
    </citation>
    <scope>NUCLEOTIDE SEQUENCE [LARGE SCALE GENOMIC DNA]</scope>
    <source>
        <strain evidence="3">cv. Nipponbare</strain>
    </source>
</reference>
<dbReference type="Proteomes" id="UP000059680">
    <property type="component" value="Chromosome 4"/>
</dbReference>
<feature type="non-terminal residue" evidence="2">
    <location>
        <position position="1"/>
    </location>
</feature>
<dbReference type="PANTHER" id="PTHR33710:SF72">
    <property type="entry name" value="OS04G0204200 PROTEIN"/>
    <property type="match status" value="1"/>
</dbReference>
<accession>A0A0P0W7Z7</accession>
<dbReference type="InterPro" id="IPR005135">
    <property type="entry name" value="Endo/exonuclease/phosphatase"/>
</dbReference>
<name>A0A0P0W7Z7_ORYSJ</name>
<gene>
    <name evidence="2" type="ordered locus">Os04g0204200</name>
    <name evidence="2" type="ORF">OSNPB_040204200</name>
</gene>
<dbReference type="PANTHER" id="PTHR33710">
    <property type="entry name" value="BNAC02G09200D PROTEIN"/>
    <property type="match status" value="1"/>
</dbReference>
<reference evidence="2 3" key="2">
    <citation type="journal article" date="2013" name="Plant Cell Physiol.">
        <title>Rice Annotation Project Database (RAP-DB): an integrative and interactive database for rice genomics.</title>
        <authorList>
            <person name="Sakai H."/>
            <person name="Lee S.S."/>
            <person name="Tanaka T."/>
            <person name="Numa H."/>
            <person name="Kim J."/>
            <person name="Kawahara Y."/>
            <person name="Wakimoto H."/>
            <person name="Yang C.C."/>
            <person name="Iwamoto M."/>
            <person name="Abe T."/>
            <person name="Yamada Y."/>
            <person name="Muto A."/>
            <person name="Inokuchi H."/>
            <person name="Ikemura T."/>
            <person name="Matsumoto T."/>
            <person name="Sasaki T."/>
            <person name="Itoh T."/>
        </authorList>
    </citation>
    <scope>NUCLEOTIDE SEQUENCE [LARGE SCALE GENOMIC DNA]</scope>
    <source>
        <strain evidence="3">cv. Nipponbare</strain>
    </source>
</reference>
<dbReference type="STRING" id="39947.A0A0P0W7Z7"/>
<dbReference type="InterPro" id="IPR036691">
    <property type="entry name" value="Endo/exonu/phosph_ase_sf"/>
</dbReference>
<dbReference type="AlphaFoldDB" id="A0A0P0W7Z7"/>
<proteinExistence type="predicted"/>
<dbReference type="InParanoid" id="A0A0P0W7Z7"/>
<protein>
    <submittedName>
        <fullName evidence="2">Os04g0204200 protein</fullName>
    </submittedName>
</protein>
<dbReference type="OMA" id="WANNLEN"/>
<organism evidence="2 3">
    <name type="scientific">Oryza sativa subsp. japonica</name>
    <name type="common">Rice</name>
    <dbReference type="NCBI Taxonomy" id="39947"/>
    <lineage>
        <taxon>Eukaryota</taxon>
        <taxon>Viridiplantae</taxon>
        <taxon>Streptophyta</taxon>
        <taxon>Embryophyta</taxon>
        <taxon>Tracheophyta</taxon>
        <taxon>Spermatophyta</taxon>
        <taxon>Magnoliopsida</taxon>
        <taxon>Liliopsida</taxon>
        <taxon>Poales</taxon>
        <taxon>Poaceae</taxon>
        <taxon>BOP clade</taxon>
        <taxon>Oryzoideae</taxon>
        <taxon>Oryzeae</taxon>
        <taxon>Oryzinae</taxon>
        <taxon>Oryza</taxon>
        <taxon>Oryza sativa</taxon>
    </lineage>
</organism>
<dbReference type="SMR" id="A0A0P0W7Z7"/>
<evidence type="ECO:0000259" key="1">
    <source>
        <dbReference type="Pfam" id="PF03372"/>
    </source>
</evidence>
<reference evidence="2 3" key="3">
    <citation type="journal article" date="2013" name="Rice">
        <title>Improvement of the Oryza sativa Nipponbare reference genome using next generation sequence and optical map data.</title>
        <authorList>
            <person name="Kawahara Y."/>
            <person name="de la Bastide M."/>
            <person name="Hamilton J.P."/>
            <person name="Kanamori H."/>
            <person name="McCombie W.R."/>
            <person name="Ouyang S."/>
            <person name="Schwartz D.C."/>
            <person name="Tanaka T."/>
            <person name="Wu J."/>
            <person name="Zhou S."/>
            <person name="Childs K.L."/>
            <person name="Davidson R.M."/>
            <person name="Lin H."/>
            <person name="Quesada-Ocampo L."/>
            <person name="Vaillancourt B."/>
            <person name="Sakai H."/>
            <person name="Lee S.S."/>
            <person name="Kim J."/>
            <person name="Numa H."/>
            <person name="Itoh T."/>
            <person name="Buell C.R."/>
            <person name="Matsumoto T."/>
        </authorList>
    </citation>
    <scope>NUCLEOTIDE SEQUENCE [LARGE SCALE GENOMIC DNA]</scope>
    <source>
        <strain evidence="3">cv. Nipponbare</strain>
    </source>
</reference>
<dbReference type="PaxDb" id="39947-A0A0P0W7Z7"/>
<keyword evidence="3" id="KW-1185">Reference proteome</keyword>
<dbReference type="SUPFAM" id="SSF56219">
    <property type="entry name" value="DNase I-like"/>
    <property type="match status" value="1"/>
</dbReference>
<dbReference type="Gene3D" id="3.60.10.10">
    <property type="entry name" value="Endonuclease/exonuclease/phosphatase"/>
    <property type="match status" value="1"/>
</dbReference>
<dbReference type="GO" id="GO:0003824">
    <property type="term" value="F:catalytic activity"/>
    <property type="evidence" value="ECO:0007669"/>
    <property type="project" value="InterPro"/>
</dbReference>
<dbReference type="Pfam" id="PF03372">
    <property type="entry name" value="Exo_endo_phos"/>
    <property type="match status" value="1"/>
</dbReference>
<sequence>ETSCWEVGGILLGVNLAVFDIGSISEGDFYVKFQLRNKEDGFKWVLMAVYGAAQPDLKEQFLTELAHTCSNESQPLLVGGDFNIIRSQEEKNNNSFDPRWPFLFNEVINSLNLREIDLSGRQFTWANNLENPTYEKLDRVLMNTEWEQKFPLVTCQALPHAISDHSPIILRSGSHAHFGNLSSALN</sequence>
<dbReference type="Gramene" id="Os04t0204200-01">
    <property type="protein sequence ID" value="Os04t0204200-01"/>
    <property type="gene ID" value="Os04g0204200"/>
</dbReference>
<dbReference type="EMBL" id="AP014960">
    <property type="protein sequence ID" value="BAS88086.1"/>
    <property type="molecule type" value="Genomic_DNA"/>
</dbReference>
<dbReference type="FunCoup" id="A0A0P0W7Z7">
    <property type="interactions" value="1"/>
</dbReference>
<evidence type="ECO:0000313" key="3">
    <source>
        <dbReference type="Proteomes" id="UP000059680"/>
    </source>
</evidence>